<sequence length="218" mass="25188">MLVRRALQINVVEQSLTIMKHSSVIRVTYGSIFHAKGCDAMEDEIHHLKLRVADIENKDVDNDEARQDMIKKECRELFQTEAERVKRRNNIIIFGLAESENPNSQKRAQHDSAKVNENLSDELTLSHVSFDKVIRLTPRVSKPTNINKPRPTNVILSSADYRGEILRKAKALKSPRDPQYKVVIAPDMCKTDKEEIDRLVEELWKKRNDSRNKIENCS</sequence>
<evidence type="ECO:0000313" key="2">
    <source>
        <dbReference type="Proteomes" id="UP001381693"/>
    </source>
</evidence>
<reference evidence="1 2" key="1">
    <citation type="submission" date="2023-11" db="EMBL/GenBank/DDBJ databases">
        <title>Halocaridina rubra genome assembly.</title>
        <authorList>
            <person name="Smith C."/>
        </authorList>
    </citation>
    <scope>NUCLEOTIDE SEQUENCE [LARGE SCALE GENOMIC DNA]</scope>
    <source>
        <strain evidence="1">EP-1</strain>
        <tissue evidence="1">Whole</tissue>
    </source>
</reference>
<dbReference type="AlphaFoldDB" id="A0AAN8XTT1"/>
<protein>
    <submittedName>
        <fullName evidence="1">Uncharacterized protein</fullName>
    </submittedName>
</protein>
<proteinExistence type="predicted"/>
<accession>A0AAN8XTT1</accession>
<gene>
    <name evidence="1" type="ORF">SK128_013288</name>
</gene>
<keyword evidence="2" id="KW-1185">Reference proteome</keyword>
<evidence type="ECO:0000313" key="1">
    <source>
        <dbReference type="EMBL" id="KAK7084110.1"/>
    </source>
</evidence>
<name>A0AAN8XTT1_HALRR</name>
<dbReference type="Proteomes" id="UP001381693">
    <property type="component" value="Unassembled WGS sequence"/>
</dbReference>
<dbReference type="EMBL" id="JAXCGZ010002268">
    <property type="protein sequence ID" value="KAK7084110.1"/>
    <property type="molecule type" value="Genomic_DNA"/>
</dbReference>
<comment type="caution">
    <text evidence="1">The sequence shown here is derived from an EMBL/GenBank/DDBJ whole genome shotgun (WGS) entry which is preliminary data.</text>
</comment>
<dbReference type="Gene3D" id="3.30.70.1820">
    <property type="entry name" value="L1 transposable element, RRM domain"/>
    <property type="match status" value="1"/>
</dbReference>
<organism evidence="1 2">
    <name type="scientific">Halocaridina rubra</name>
    <name type="common">Hawaiian red shrimp</name>
    <dbReference type="NCBI Taxonomy" id="373956"/>
    <lineage>
        <taxon>Eukaryota</taxon>
        <taxon>Metazoa</taxon>
        <taxon>Ecdysozoa</taxon>
        <taxon>Arthropoda</taxon>
        <taxon>Crustacea</taxon>
        <taxon>Multicrustacea</taxon>
        <taxon>Malacostraca</taxon>
        <taxon>Eumalacostraca</taxon>
        <taxon>Eucarida</taxon>
        <taxon>Decapoda</taxon>
        <taxon>Pleocyemata</taxon>
        <taxon>Caridea</taxon>
        <taxon>Atyoidea</taxon>
        <taxon>Atyidae</taxon>
        <taxon>Halocaridina</taxon>
    </lineage>
</organism>